<keyword evidence="3" id="KW-0804">Transcription</keyword>
<dbReference type="EMBL" id="SMBH01000031">
    <property type="protein sequence ID" value="TCU06837.1"/>
    <property type="molecule type" value="Genomic_DNA"/>
</dbReference>
<gene>
    <name evidence="5" type="ORF">EV132_13148</name>
</gene>
<evidence type="ECO:0000256" key="2">
    <source>
        <dbReference type="ARBA" id="ARBA00023125"/>
    </source>
</evidence>
<dbReference type="RefSeq" id="WP_132568603.1">
    <property type="nucleotide sequence ID" value="NZ_SMBH01000031.1"/>
</dbReference>
<dbReference type="InterPro" id="IPR036390">
    <property type="entry name" value="WH_DNA-bd_sf"/>
</dbReference>
<proteinExistence type="predicted"/>
<dbReference type="InterPro" id="IPR036388">
    <property type="entry name" value="WH-like_DNA-bd_sf"/>
</dbReference>
<comment type="caution">
    <text evidence="5">The sequence shown here is derived from an EMBL/GenBank/DDBJ whole genome shotgun (WGS) entry which is preliminary data.</text>
</comment>
<dbReference type="PANTHER" id="PTHR33204:SF29">
    <property type="entry name" value="TRANSCRIPTIONAL REGULATOR"/>
    <property type="match status" value="1"/>
</dbReference>
<dbReference type="PANTHER" id="PTHR33204">
    <property type="entry name" value="TRANSCRIPTIONAL REGULATOR, MARR FAMILY"/>
    <property type="match status" value="1"/>
</dbReference>
<name>A0A4R3PRL9_RHISU</name>
<dbReference type="InterPro" id="IPR002577">
    <property type="entry name" value="HTH_HxlR"/>
</dbReference>
<evidence type="ECO:0000313" key="5">
    <source>
        <dbReference type="EMBL" id="TCU06837.1"/>
    </source>
</evidence>
<evidence type="ECO:0000259" key="4">
    <source>
        <dbReference type="PROSITE" id="PS51118"/>
    </source>
</evidence>
<organism evidence="5 6">
    <name type="scientific">Rhizobium sullae</name>
    <name type="common">Rhizobium hedysari</name>
    <dbReference type="NCBI Taxonomy" id="50338"/>
    <lineage>
        <taxon>Bacteria</taxon>
        <taxon>Pseudomonadati</taxon>
        <taxon>Pseudomonadota</taxon>
        <taxon>Alphaproteobacteria</taxon>
        <taxon>Hyphomicrobiales</taxon>
        <taxon>Rhizobiaceae</taxon>
        <taxon>Rhizobium/Agrobacterium group</taxon>
        <taxon>Rhizobium</taxon>
    </lineage>
</organism>
<dbReference type="Proteomes" id="UP000294576">
    <property type="component" value="Unassembled WGS sequence"/>
</dbReference>
<dbReference type="AlphaFoldDB" id="A0A4R3PRL9"/>
<feature type="domain" description="HTH hxlR-type" evidence="4">
    <location>
        <begin position="31"/>
        <end position="130"/>
    </location>
</feature>
<accession>A0A4R3PRL9</accession>
<dbReference type="SUPFAM" id="SSF46785">
    <property type="entry name" value="Winged helix' DNA-binding domain"/>
    <property type="match status" value="1"/>
</dbReference>
<evidence type="ECO:0000256" key="3">
    <source>
        <dbReference type="ARBA" id="ARBA00023163"/>
    </source>
</evidence>
<sequence>MSSDNSDPTSPLVPVAPLAPTCTPTLPGFTCGLDATLRVIAGKWKPLILYFVAQGGPTRYGALRRAVRDVSDKMLIQQLKELEADGLVKRTDYKEIPPRVDYSLTPMGRSLAEALVPLCSWGTENMAEVTRLFAERDALNSRRSEPTRQSARIE</sequence>
<keyword evidence="1" id="KW-0805">Transcription regulation</keyword>
<dbReference type="GO" id="GO:0003677">
    <property type="term" value="F:DNA binding"/>
    <property type="evidence" value="ECO:0007669"/>
    <property type="project" value="UniProtKB-KW"/>
</dbReference>
<reference evidence="5 6" key="1">
    <citation type="submission" date="2019-03" db="EMBL/GenBank/DDBJ databases">
        <title>Genomic Encyclopedia of Type Strains, Phase IV (KMG-V): Genome sequencing to study the core and pangenomes of soil and plant-associated prokaryotes.</title>
        <authorList>
            <person name="Whitman W."/>
        </authorList>
    </citation>
    <scope>NUCLEOTIDE SEQUENCE [LARGE SCALE GENOMIC DNA]</scope>
    <source>
        <strain evidence="5 6">Hc14</strain>
    </source>
</reference>
<evidence type="ECO:0000313" key="6">
    <source>
        <dbReference type="Proteomes" id="UP000294576"/>
    </source>
</evidence>
<dbReference type="Gene3D" id="1.10.10.10">
    <property type="entry name" value="Winged helix-like DNA-binding domain superfamily/Winged helix DNA-binding domain"/>
    <property type="match status" value="1"/>
</dbReference>
<dbReference type="PROSITE" id="PS51118">
    <property type="entry name" value="HTH_HXLR"/>
    <property type="match status" value="1"/>
</dbReference>
<protein>
    <submittedName>
        <fullName evidence="5">HxlR family transcriptional regulator</fullName>
    </submittedName>
</protein>
<evidence type="ECO:0000256" key="1">
    <source>
        <dbReference type="ARBA" id="ARBA00023015"/>
    </source>
</evidence>
<keyword evidence="2" id="KW-0238">DNA-binding</keyword>
<dbReference type="Pfam" id="PF01638">
    <property type="entry name" value="HxlR"/>
    <property type="match status" value="1"/>
</dbReference>